<evidence type="ECO:0000313" key="1">
    <source>
        <dbReference type="EMBL" id="KEA64950.1"/>
    </source>
</evidence>
<comment type="caution">
    <text evidence="1">The sequence shown here is derived from an EMBL/GenBank/DDBJ whole genome shotgun (WGS) entry which is preliminary data.</text>
</comment>
<dbReference type="Proteomes" id="UP000028252">
    <property type="component" value="Unassembled WGS sequence"/>
</dbReference>
<reference evidence="1 2" key="1">
    <citation type="submission" date="2014-04" db="EMBL/GenBank/DDBJ databases">
        <title>Marinobacterium kochiensis sp. nov., isolated from sediment sample collected from Kochi backwaters in Kerala, India.</title>
        <authorList>
            <person name="Singh A."/>
            <person name="Pinnaka A.K."/>
        </authorList>
    </citation>
    <scope>NUCLEOTIDE SEQUENCE [LARGE SCALE GENOMIC DNA]</scope>
    <source>
        <strain evidence="1 2">AK27</strain>
    </source>
</reference>
<name>A0A081G2E5_9GAMM</name>
<gene>
    <name evidence="1" type="ORF">ADIMK_0652</name>
</gene>
<protein>
    <submittedName>
        <fullName evidence="1">Uncharacterized protein</fullName>
    </submittedName>
</protein>
<sequence>MKNLCLGHHQGLQQWVPVLLRVRIIQECQGAAHHTMQSKPIGMWRAVLYLPDAGI</sequence>
<dbReference type="AlphaFoldDB" id="A0A081G2E5"/>
<dbReference type="PATRIC" id="fig|1232683.4.peg.644"/>
<dbReference type="STRING" id="1232683.ADIMK_0652"/>
<evidence type="ECO:0000313" key="2">
    <source>
        <dbReference type="Proteomes" id="UP000028252"/>
    </source>
</evidence>
<keyword evidence="2" id="KW-1185">Reference proteome</keyword>
<organism evidence="1 2">
    <name type="scientific">Marinobacterium lacunae</name>
    <dbReference type="NCBI Taxonomy" id="1232683"/>
    <lineage>
        <taxon>Bacteria</taxon>
        <taxon>Pseudomonadati</taxon>
        <taxon>Pseudomonadota</taxon>
        <taxon>Gammaproteobacteria</taxon>
        <taxon>Oceanospirillales</taxon>
        <taxon>Oceanospirillaceae</taxon>
        <taxon>Marinobacterium</taxon>
    </lineage>
</organism>
<accession>A0A081G2E5</accession>
<proteinExistence type="predicted"/>
<dbReference type="EMBL" id="JMQN01000013">
    <property type="protein sequence ID" value="KEA64950.1"/>
    <property type="molecule type" value="Genomic_DNA"/>
</dbReference>